<name>A0A5C3QAG1_9AGAR</name>
<dbReference type="EMBL" id="ML178850">
    <property type="protein sequence ID" value="TFK97178.1"/>
    <property type="molecule type" value="Genomic_DNA"/>
</dbReference>
<evidence type="ECO:0000313" key="2">
    <source>
        <dbReference type="EMBL" id="TFK97178.1"/>
    </source>
</evidence>
<accession>A0A5C3QAG1</accession>
<gene>
    <name evidence="2" type="ORF">BDV98DRAFT_575025</name>
</gene>
<keyword evidence="1" id="KW-0812">Transmembrane</keyword>
<keyword evidence="3" id="KW-1185">Reference proteome</keyword>
<proteinExistence type="predicted"/>
<keyword evidence="1" id="KW-0472">Membrane</keyword>
<reference evidence="2 3" key="1">
    <citation type="journal article" date="2019" name="Nat. Ecol. Evol.">
        <title>Megaphylogeny resolves global patterns of mushroom evolution.</title>
        <authorList>
            <person name="Varga T."/>
            <person name="Krizsan K."/>
            <person name="Foldi C."/>
            <person name="Dima B."/>
            <person name="Sanchez-Garcia M."/>
            <person name="Sanchez-Ramirez S."/>
            <person name="Szollosi G.J."/>
            <person name="Szarkandi J.G."/>
            <person name="Papp V."/>
            <person name="Albert L."/>
            <person name="Andreopoulos W."/>
            <person name="Angelini C."/>
            <person name="Antonin V."/>
            <person name="Barry K.W."/>
            <person name="Bougher N.L."/>
            <person name="Buchanan P."/>
            <person name="Buyck B."/>
            <person name="Bense V."/>
            <person name="Catcheside P."/>
            <person name="Chovatia M."/>
            <person name="Cooper J."/>
            <person name="Damon W."/>
            <person name="Desjardin D."/>
            <person name="Finy P."/>
            <person name="Geml J."/>
            <person name="Haridas S."/>
            <person name="Hughes K."/>
            <person name="Justo A."/>
            <person name="Karasinski D."/>
            <person name="Kautmanova I."/>
            <person name="Kiss B."/>
            <person name="Kocsube S."/>
            <person name="Kotiranta H."/>
            <person name="LaButti K.M."/>
            <person name="Lechner B.E."/>
            <person name="Liimatainen K."/>
            <person name="Lipzen A."/>
            <person name="Lukacs Z."/>
            <person name="Mihaltcheva S."/>
            <person name="Morgado L.N."/>
            <person name="Niskanen T."/>
            <person name="Noordeloos M.E."/>
            <person name="Ohm R.A."/>
            <person name="Ortiz-Santana B."/>
            <person name="Ovrebo C."/>
            <person name="Racz N."/>
            <person name="Riley R."/>
            <person name="Savchenko A."/>
            <person name="Shiryaev A."/>
            <person name="Soop K."/>
            <person name="Spirin V."/>
            <person name="Szebenyi C."/>
            <person name="Tomsovsky M."/>
            <person name="Tulloss R.E."/>
            <person name="Uehling J."/>
            <person name="Grigoriev I.V."/>
            <person name="Vagvolgyi C."/>
            <person name="Papp T."/>
            <person name="Martin F.M."/>
            <person name="Miettinen O."/>
            <person name="Hibbett D.S."/>
            <person name="Nagy L.G."/>
        </authorList>
    </citation>
    <scope>NUCLEOTIDE SEQUENCE [LARGE SCALE GENOMIC DNA]</scope>
    <source>
        <strain evidence="2 3">CBS 309.79</strain>
    </source>
</reference>
<feature type="transmembrane region" description="Helical" evidence="1">
    <location>
        <begin position="12"/>
        <end position="33"/>
    </location>
</feature>
<evidence type="ECO:0000256" key="1">
    <source>
        <dbReference type="SAM" id="Phobius"/>
    </source>
</evidence>
<organism evidence="2 3">
    <name type="scientific">Pterulicium gracile</name>
    <dbReference type="NCBI Taxonomy" id="1884261"/>
    <lineage>
        <taxon>Eukaryota</taxon>
        <taxon>Fungi</taxon>
        <taxon>Dikarya</taxon>
        <taxon>Basidiomycota</taxon>
        <taxon>Agaricomycotina</taxon>
        <taxon>Agaricomycetes</taxon>
        <taxon>Agaricomycetidae</taxon>
        <taxon>Agaricales</taxon>
        <taxon>Pleurotineae</taxon>
        <taxon>Pterulaceae</taxon>
        <taxon>Pterulicium</taxon>
    </lineage>
</organism>
<dbReference type="Proteomes" id="UP000305067">
    <property type="component" value="Unassembled WGS sequence"/>
</dbReference>
<keyword evidence="1" id="KW-1133">Transmembrane helix</keyword>
<evidence type="ECO:0000313" key="3">
    <source>
        <dbReference type="Proteomes" id="UP000305067"/>
    </source>
</evidence>
<dbReference type="AlphaFoldDB" id="A0A5C3QAG1"/>
<sequence>MFALVSRREKNARTFALLSALVVTFVLATYLWVVELMILRRYLQTLFVETRNPTCLVAC</sequence>
<protein>
    <submittedName>
        <fullName evidence="2">Uncharacterized protein</fullName>
    </submittedName>
</protein>